<keyword evidence="7 9" id="KW-0665">Pyrimidine biosynthesis</keyword>
<feature type="binding site" evidence="9">
    <location>
        <position position="127"/>
    </location>
    <ligand>
        <name>substrate</name>
    </ligand>
</feature>
<dbReference type="InterPro" id="IPR001295">
    <property type="entry name" value="Dihydroorotate_DH_CS"/>
</dbReference>
<dbReference type="PANTHER" id="PTHR48109:SF1">
    <property type="entry name" value="DIHYDROOROTATE DEHYDROGENASE (FUMARATE)"/>
    <property type="match status" value="1"/>
</dbReference>
<evidence type="ECO:0000256" key="7">
    <source>
        <dbReference type="ARBA" id="ARBA00022975"/>
    </source>
</evidence>
<keyword evidence="4 9" id="KW-0963">Cytoplasm</keyword>
<comment type="subcellular location">
    <subcellularLocation>
        <location evidence="1 9">Cytoplasm</location>
    </subcellularLocation>
</comment>
<dbReference type="RefSeq" id="WP_082705797.1">
    <property type="nucleotide sequence ID" value="NZ_KQ957104.1"/>
</dbReference>
<comment type="catalytic activity">
    <reaction evidence="9">
        <text>(S)-dihydroorotate + A = orotate + AH2</text>
        <dbReference type="Rhea" id="RHEA:18073"/>
        <dbReference type="ChEBI" id="CHEBI:13193"/>
        <dbReference type="ChEBI" id="CHEBI:17499"/>
        <dbReference type="ChEBI" id="CHEBI:30839"/>
        <dbReference type="ChEBI" id="CHEBI:30864"/>
    </reaction>
</comment>
<comment type="cofactor">
    <cofactor evidence="9">
        <name>FMN</name>
        <dbReference type="ChEBI" id="CHEBI:58210"/>
    </cofactor>
    <text evidence="9">Binds 1 FMN per subunit.</text>
</comment>
<feature type="active site" description="Nucleophile" evidence="9">
    <location>
        <position position="130"/>
    </location>
</feature>
<feature type="binding site" evidence="9">
    <location>
        <begin position="265"/>
        <end position="266"/>
    </location>
    <ligand>
        <name>FMN</name>
        <dbReference type="ChEBI" id="CHEBI:58210"/>
    </ligand>
</feature>
<dbReference type="InterPro" id="IPR033888">
    <property type="entry name" value="DHOD_1B"/>
</dbReference>
<feature type="binding site" evidence="9">
    <location>
        <position position="165"/>
    </location>
    <ligand>
        <name>FMN</name>
        <dbReference type="ChEBI" id="CHEBI:58210"/>
    </ligand>
</feature>
<evidence type="ECO:0000256" key="4">
    <source>
        <dbReference type="ARBA" id="ARBA00022490"/>
    </source>
</evidence>
<feature type="binding site" evidence="9">
    <location>
        <position position="127"/>
    </location>
    <ligand>
        <name>FMN</name>
        <dbReference type="ChEBI" id="CHEBI:58210"/>
    </ligand>
</feature>
<evidence type="ECO:0000256" key="5">
    <source>
        <dbReference type="ARBA" id="ARBA00022630"/>
    </source>
</evidence>
<dbReference type="InterPro" id="IPR024920">
    <property type="entry name" value="Dihydroorotate_DH_1"/>
</dbReference>
<comment type="pathway">
    <text evidence="2 9">Pyrimidine metabolism; UMP biosynthesis via de novo pathway.</text>
</comment>
<comment type="function">
    <text evidence="9">Catalyzes the conversion of dihydroorotate to orotate.</text>
</comment>
<feature type="binding site" evidence="9">
    <location>
        <position position="191"/>
    </location>
    <ligand>
        <name>FMN</name>
        <dbReference type="ChEBI" id="CHEBI:58210"/>
    </ligand>
</feature>
<keyword evidence="5 9" id="KW-0285">Flavoprotein</keyword>
<evidence type="ECO:0000256" key="8">
    <source>
        <dbReference type="ARBA" id="ARBA00023002"/>
    </source>
</evidence>
<comment type="similarity">
    <text evidence="3 9">Belongs to the dihydroorotate dehydrogenase family. Type 1 subfamily.</text>
</comment>
<dbReference type="PATRIC" id="fig|54005.3.peg.1397"/>
<keyword evidence="6 9" id="KW-0288">FMN</keyword>
<reference evidence="11 12" key="1">
    <citation type="submission" date="2016-01" db="EMBL/GenBank/DDBJ databases">
        <authorList>
            <person name="Oliw E.H."/>
        </authorList>
    </citation>
    <scope>NUCLEOTIDE SEQUENCE [LARGE SCALE GENOMIC DNA]</scope>
    <source>
        <strain evidence="11 12">CMW7756A</strain>
    </source>
</reference>
<dbReference type="GO" id="GO:0006207">
    <property type="term" value="P:'de novo' pyrimidine nucleobase biosynthetic process"/>
    <property type="evidence" value="ECO:0007669"/>
    <property type="project" value="InterPro"/>
</dbReference>
<dbReference type="UniPathway" id="UPA00070"/>
<feature type="binding site" evidence="9">
    <location>
        <position position="46"/>
    </location>
    <ligand>
        <name>substrate</name>
    </ligand>
</feature>
<evidence type="ECO:0000313" key="11">
    <source>
        <dbReference type="EMBL" id="KXA29184.1"/>
    </source>
</evidence>
<dbReference type="FunFam" id="3.20.20.70:FF:000027">
    <property type="entry name" value="Dihydropyrimidine dehydrogenase [NADP(+)]"/>
    <property type="match status" value="1"/>
</dbReference>
<dbReference type="Pfam" id="PF01180">
    <property type="entry name" value="DHO_dh"/>
    <property type="match status" value="1"/>
</dbReference>
<feature type="binding site" evidence="9">
    <location>
        <begin position="46"/>
        <end position="47"/>
    </location>
    <ligand>
        <name>FMN</name>
        <dbReference type="ChEBI" id="CHEBI:58210"/>
    </ligand>
</feature>
<evidence type="ECO:0000256" key="6">
    <source>
        <dbReference type="ARBA" id="ARBA00022643"/>
    </source>
</evidence>
<sequence>MTSRTEIDLAGIKLKNPIIMASGTYGFGEEFKDFYDPKILGGISSKGITRHPKKGNDGIRIWETPSGILNSIGLENPGVKEFVKIKIHDMNKLGTEVFVNLGGNTIEEYIESAEILNDYDFAAIELNISCPNVKEGGMAFGMDKDSAAKVVREVMKVTNKKVFVKLSPNAGDIVGIAKAVEAEGATGLSLINTILGMAIDLDREEIPFDNTYAGLSGPAVKPIALRILHQVAKNVDIPIIGMGGISNYRDVLEFLMAGATAVEVGTYNFMNPNGGAEIITDLERYLEEKNKNVNDFIKKLV</sequence>
<dbReference type="InterPro" id="IPR049622">
    <property type="entry name" value="Dihydroorotate_DH_I"/>
</dbReference>
<dbReference type="CDD" id="cd04740">
    <property type="entry name" value="DHOD_1B_like"/>
    <property type="match status" value="1"/>
</dbReference>
<dbReference type="GO" id="GO:0044205">
    <property type="term" value="P:'de novo' UMP biosynthetic process"/>
    <property type="evidence" value="ECO:0007669"/>
    <property type="project" value="UniProtKB-UniRule"/>
</dbReference>
<dbReference type="HAMAP" id="MF_00224">
    <property type="entry name" value="DHO_dh_type1"/>
    <property type="match status" value="1"/>
</dbReference>
<dbReference type="AlphaFoldDB" id="A0A133PL09"/>
<dbReference type="GO" id="GO:0005737">
    <property type="term" value="C:cytoplasm"/>
    <property type="evidence" value="ECO:0007669"/>
    <property type="project" value="UniProtKB-SubCell"/>
</dbReference>
<evidence type="ECO:0000256" key="3">
    <source>
        <dbReference type="ARBA" id="ARBA00008008"/>
    </source>
</evidence>
<dbReference type="InterPro" id="IPR005720">
    <property type="entry name" value="Dihydroorotate_DH_cat"/>
</dbReference>
<feature type="domain" description="Dihydroorotate dehydrogenase catalytic" evidence="10">
    <location>
        <begin position="7"/>
        <end position="286"/>
    </location>
</feature>
<dbReference type="PANTHER" id="PTHR48109">
    <property type="entry name" value="DIHYDROOROTATE DEHYDROGENASE (QUINONE), MITOCHONDRIAL-RELATED"/>
    <property type="match status" value="1"/>
</dbReference>
<feature type="binding site" evidence="9">
    <location>
        <begin position="70"/>
        <end position="74"/>
    </location>
    <ligand>
        <name>substrate</name>
    </ligand>
</feature>
<dbReference type="GO" id="GO:0004152">
    <property type="term" value="F:dihydroorotate dehydrogenase activity"/>
    <property type="evidence" value="ECO:0007669"/>
    <property type="project" value="UniProtKB-UniRule"/>
</dbReference>
<dbReference type="PROSITE" id="PS00912">
    <property type="entry name" value="DHODEHASE_2"/>
    <property type="match status" value="1"/>
</dbReference>
<gene>
    <name evidence="9" type="primary">pyrD</name>
    <name evidence="11" type="ORF">HMPREF3229_01434</name>
</gene>
<accession>A0A133PL09</accession>
<evidence type="ECO:0000256" key="9">
    <source>
        <dbReference type="HAMAP-Rule" id="MF_00224"/>
    </source>
</evidence>
<dbReference type="Gene3D" id="3.20.20.70">
    <property type="entry name" value="Aldolase class I"/>
    <property type="match status" value="1"/>
</dbReference>
<feature type="binding site" evidence="9">
    <location>
        <position position="22"/>
    </location>
    <ligand>
        <name>FMN</name>
        <dbReference type="ChEBI" id="CHEBI:58210"/>
    </ligand>
</feature>
<proteinExistence type="inferred from homology"/>
<feature type="binding site" evidence="9">
    <location>
        <begin position="192"/>
        <end position="193"/>
    </location>
    <ligand>
        <name>substrate</name>
    </ligand>
</feature>
<evidence type="ECO:0000256" key="2">
    <source>
        <dbReference type="ARBA" id="ARBA00004725"/>
    </source>
</evidence>
<feature type="binding site" evidence="9">
    <location>
        <begin position="243"/>
        <end position="244"/>
    </location>
    <ligand>
        <name>FMN</name>
        <dbReference type="ChEBI" id="CHEBI:58210"/>
    </ligand>
</feature>
<organism evidence="11">
    <name type="scientific">Peptoniphilus harei</name>
    <dbReference type="NCBI Taxonomy" id="54005"/>
    <lineage>
        <taxon>Bacteria</taxon>
        <taxon>Bacillati</taxon>
        <taxon>Bacillota</taxon>
        <taxon>Tissierellia</taxon>
        <taxon>Tissierellales</taxon>
        <taxon>Peptoniphilaceae</taxon>
        <taxon>Peptoniphilus</taxon>
    </lineage>
</organism>
<dbReference type="NCBIfam" id="TIGR01037">
    <property type="entry name" value="pyrD_sub1_fam"/>
    <property type="match status" value="1"/>
</dbReference>
<dbReference type="InterPro" id="IPR013785">
    <property type="entry name" value="Aldolase_TIM"/>
</dbReference>
<dbReference type="Proteomes" id="UP000070174">
    <property type="component" value="Unassembled WGS sequence"/>
</dbReference>
<dbReference type="InterPro" id="IPR012135">
    <property type="entry name" value="Dihydroorotate_DH_1_2"/>
</dbReference>
<evidence type="ECO:0000259" key="10">
    <source>
        <dbReference type="Pfam" id="PF01180"/>
    </source>
</evidence>
<dbReference type="SUPFAM" id="SSF51395">
    <property type="entry name" value="FMN-linked oxidoreductases"/>
    <property type="match status" value="1"/>
</dbReference>
<keyword evidence="8 9" id="KW-0560">Oxidoreductase</keyword>
<comment type="caution">
    <text evidence="11">The sequence shown here is derived from an EMBL/GenBank/DDBJ whole genome shotgun (WGS) entry which is preliminary data.</text>
</comment>
<feature type="binding site" evidence="9">
    <location>
        <position position="217"/>
    </location>
    <ligand>
        <name>FMN</name>
        <dbReference type="ChEBI" id="CHEBI:58210"/>
    </ligand>
</feature>
<evidence type="ECO:0000256" key="1">
    <source>
        <dbReference type="ARBA" id="ARBA00004496"/>
    </source>
</evidence>
<name>A0A133PL09_9FIRM</name>
<dbReference type="PIRSF" id="PIRSF000164">
    <property type="entry name" value="DHO_oxidase"/>
    <property type="match status" value="1"/>
</dbReference>
<dbReference type="NCBIfam" id="NF005574">
    <property type="entry name" value="PRK07259.1"/>
    <property type="match status" value="1"/>
</dbReference>
<dbReference type="InterPro" id="IPR050074">
    <property type="entry name" value="DHO_dehydrogenase"/>
</dbReference>
<feature type="binding site" evidence="9">
    <location>
        <position position="100"/>
    </location>
    <ligand>
        <name>FMN</name>
        <dbReference type="ChEBI" id="CHEBI:58210"/>
    </ligand>
</feature>
<protein>
    <recommendedName>
        <fullName evidence="9">Dihydroorotate dehydrogenase</fullName>
        <shortName evidence="9">DHOD</shortName>
        <shortName evidence="9">DHODase</shortName>
        <shortName evidence="9">DHOdehase</shortName>
        <ecNumber evidence="9">1.3.-.-</ecNumber>
    </recommendedName>
</protein>
<dbReference type="EMBL" id="LRQE01000037">
    <property type="protein sequence ID" value="KXA29184.1"/>
    <property type="molecule type" value="Genomic_DNA"/>
</dbReference>
<dbReference type="EC" id="1.3.-.-" evidence="9"/>
<evidence type="ECO:0000313" key="12">
    <source>
        <dbReference type="Proteomes" id="UP000070174"/>
    </source>
</evidence>